<dbReference type="HOGENOM" id="CLU_709437_0_0_11"/>
<protein>
    <recommendedName>
        <fullName evidence="4">Nitrate ABC transporter substrate-binding protein</fullName>
    </recommendedName>
</protein>
<dbReference type="EMBL" id="CP002299">
    <property type="protein sequence ID" value="ADP82621.1"/>
    <property type="molecule type" value="Genomic_DNA"/>
</dbReference>
<keyword evidence="3" id="KW-1185">Reference proteome</keyword>
<dbReference type="STRING" id="298654.FraEuI1c_4628"/>
<proteinExistence type="predicted"/>
<evidence type="ECO:0000313" key="3">
    <source>
        <dbReference type="Proteomes" id="UP000002484"/>
    </source>
</evidence>
<dbReference type="Gene3D" id="3.40.190.10">
    <property type="entry name" value="Periplasmic binding protein-like II"/>
    <property type="match status" value="1"/>
</dbReference>
<dbReference type="InParanoid" id="E3IWZ7"/>
<accession>E3IWZ7</accession>
<reference evidence="2 3" key="1">
    <citation type="submission" date="2010-10" db="EMBL/GenBank/DDBJ databases">
        <title>Complete sequence of Frankia sp. EuI1c.</title>
        <authorList>
            <consortium name="US DOE Joint Genome Institute"/>
            <person name="Lucas S."/>
            <person name="Copeland A."/>
            <person name="Lapidus A."/>
            <person name="Cheng J.-F."/>
            <person name="Bruce D."/>
            <person name="Goodwin L."/>
            <person name="Pitluck S."/>
            <person name="Chertkov O."/>
            <person name="Detter J.C."/>
            <person name="Han C."/>
            <person name="Tapia R."/>
            <person name="Land M."/>
            <person name="Hauser L."/>
            <person name="Jeffries C."/>
            <person name="Kyrpides N."/>
            <person name="Ivanova N."/>
            <person name="Mikhailova N."/>
            <person name="Beauchemin N."/>
            <person name="Sen A."/>
            <person name="Sur S.A."/>
            <person name="Gtari M."/>
            <person name="Wall L."/>
            <person name="Tisa L."/>
            <person name="Woyke T."/>
        </authorList>
    </citation>
    <scope>NUCLEOTIDE SEQUENCE [LARGE SCALE GENOMIC DNA]</scope>
    <source>
        <strain evidence="3">DSM 45817 / CECT 9037 / EuI1c</strain>
    </source>
</reference>
<feature type="signal peptide" evidence="1">
    <location>
        <begin position="1"/>
        <end position="35"/>
    </location>
</feature>
<dbReference type="eggNOG" id="COG0715">
    <property type="taxonomic scope" value="Bacteria"/>
</dbReference>
<dbReference type="Proteomes" id="UP000002484">
    <property type="component" value="Chromosome"/>
</dbReference>
<name>E3IWZ7_PSEI1</name>
<keyword evidence="1" id="KW-0732">Signal</keyword>
<evidence type="ECO:0008006" key="4">
    <source>
        <dbReference type="Google" id="ProtNLM"/>
    </source>
</evidence>
<sequence precursor="true">MTVSSRSISGIARLGRGRLVAATAAAATVALVAAACGGSTTGGSSGTPASAAAGGAVPAQYDLKAAGCPSTIVLQSDWNPESEHGGQYQLLGPNPSIDTKKKSVTSELVAHGGVDTGVKLQIRAGGPAIGFQTVTSQLYADNSITIGYVSTDEQIQLSKTQPTVALLAGLEKSPQIIQWDPASHPDFKTIADIGKTDTKVLYFQGAAYMDYFTGAGILKKSQIDGSYDGTPTNFVASGGKYAVQGFATSEPYTWSHEVRSWDKPLKYQLVADAGFNFYQQAIGVRADKEAALKPCLTKLIPIMQQAIVDFVGNPGATNKLIVDLVNKYNNGWTYSDGVADYAVSTMKSLGIIGDGATPTLGDFDSARVQQLIGILTPIYDKEGKPAKAGLVPTDLYDNSFLDTKIGLTS</sequence>
<gene>
    <name evidence="2" type="ordered locus">FraEuI1c_4628</name>
</gene>
<dbReference type="KEGG" id="fri:FraEuI1c_4628"/>
<dbReference type="AlphaFoldDB" id="E3IWZ7"/>
<organism evidence="2 3">
    <name type="scientific">Pseudofrankia inefficax (strain DSM 45817 / CECT 9037 / DDB 130130 / EuI1c)</name>
    <name type="common">Frankia inefficax</name>
    <dbReference type="NCBI Taxonomy" id="298654"/>
    <lineage>
        <taxon>Bacteria</taxon>
        <taxon>Bacillati</taxon>
        <taxon>Actinomycetota</taxon>
        <taxon>Actinomycetes</taxon>
        <taxon>Frankiales</taxon>
        <taxon>Frankiaceae</taxon>
        <taxon>Pseudofrankia</taxon>
    </lineage>
</organism>
<dbReference type="RefSeq" id="WP_013425739.1">
    <property type="nucleotide sequence ID" value="NC_014666.1"/>
</dbReference>
<evidence type="ECO:0000313" key="2">
    <source>
        <dbReference type="EMBL" id="ADP82621.1"/>
    </source>
</evidence>
<feature type="chain" id="PRO_5003170885" description="Nitrate ABC transporter substrate-binding protein" evidence="1">
    <location>
        <begin position="36"/>
        <end position="409"/>
    </location>
</feature>
<evidence type="ECO:0000256" key="1">
    <source>
        <dbReference type="SAM" id="SignalP"/>
    </source>
</evidence>